<comment type="caution">
    <text evidence="1">The sequence shown here is derived from an EMBL/GenBank/DDBJ whole genome shotgun (WGS) entry which is preliminary data.</text>
</comment>
<evidence type="ECO:0000313" key="2">
    <source>
        <dbReference type="Proteomes" id="UP001227268"/>
    </source>
</evidence>
<name>A0ACC2V6H5_9TREE</name>
<evidence type="ECO:0000313" key="1">
    <source>
        <dbReference type="EMBL" id="KAJ9094958.1"/>
    </source>
</evidence>
<reference evidence="1" key="1">
    <citation type="submission" date="2023-04" db="EMBL/GenBank/DDBJ databases">
        <title>Draft Genome sequencing of Naganishia species isolated from polar environments using Oxford Nanopore Technology.</title>
        <authorList>
            <person name="Leo P."/>
            <person name="Venkateswaran K."/>
        </authorList>
    </citation>
    <scope>NUCLEOTIDE SEQUENCE</scope>
    <source>
        <strain evidence="1">MNA-CCFEE 5423</strain>
    </source>
</reference>
<organism evidence="1 2">
    <name type="scientific">Naganishia friedmannii</name>
    <dbReference type="NCBI Taxonomy" id="89922"/>
    <lineage>
        <taxon>Eukaryota</taxon>
        <taxon>Fungi</taxon>
        <taxon>Dikarya</taxon>
        <taxon>Basidiomycota</taxon>
        <taxon>Agaricomycotina</taxon>
        <taxon>Tremellomycetes</taxon>
        <taxon>Filobasidiales</taxon>
        <taxon>Filobasidiaceae</taxon>
        <taxon>Naganishia</taxon>
    </lineage>
</organism>
<dbReference type="EMBL" id="JASBWT010000023">
    <property type="protein sequence ID" value="KAJ9094958.1"/>
    <property type="molecule type" value="Genomic_DNA"/>
</dbReference>
<gene>
    <name evidence="1" type="ORF">QFC21_005750</name>
</gene>
<protein>
    <submittedName>
        <fullName evidence="1">Uncharacterized protein</fullName>
    </submittedName>
</protein>
<accession>A0ACC2V6H5</accession>
<keyword evidence="2" id="KW-1185">Reference proteome</keyword>
<proteinExistence type="predicted"/>
<sequence length="217" mass="23543">MRLTVPIVAALFIASTQAAPTPQEPTDSLEDAWNAAVTGLPPSQNPHTLFIQGLPQPCTDEELRGLWWDNIRSKITKITIPVHENGQNKDYARVEFDSDEDMQAALSSNAGLPGVAVDEAILEAVVVDVVAAGKDSLTGLSYLLQKSQMKEAPLAVVGELVEGPREEQVEDVVATEEELFEGVVAAGEEPRVKFLFWLFPGNQRIVVSLLFVNVPLA</sequence>
<dbReference type="Proteomes" id="UP001227268">
    <property type="component" value="Unassembled WGS sequence"/>
</dbReference>